<dbReference type="Proteomes" id="UP000318102">
    <property type="component" value="Unassembled WGS sequence"/>
</dbReference>
<dbReference type="EMBL" id="VNJK01000001">
    <property type="protein sequence ID" value="TVX94316.1"/>
    <property type="molecule type" value="Genomic_DNA"/>
</dbReference>
<keyword evidence="3" id="KW-1185">Reference proteome</keyword>
<feature type="compositionally biased region" description="Polar residues" evidence="1">
    <location>
        <begin position="9"/>
        <end position="18"/>
    </location>
</feature>
<dbReference type="Pfam" id="PF14151">
    <property type="entry name" value="YfhD"/>
    <property type="match status" value="1"/>
</dbReference>
<proteinExistence type="predicted"/>
<reference evidence="2 3" key="1">
    <citation type="submission" date="2019-07" db="EMBL/GenBank/DDBJ databases">
        <authorList>
            <person name="Kim J."/>
        </authorList>
    </citation>
    <scope>NUCLEOTIDE SEQUENCE [LARGE SCALE GENOMIC DNA]</scope>
    <source>
        <strain evidence="2 3">N4</strain>
    </source>
</reference>
<dbReference type="OrthoDB" id="9987600at2"/>
<comment type="caution">
    <text evidence="2">The sequence shown here is derived from an EMBL/GenBank/DDBJ whole genome shotgun (WGS) entry which is preliminary data.</text>
</comment>
<evidence type="ECO:0000256" key="1">
    <source>
        <dbReference type="SAM" id="MobiDB-lite"/>
    </source>
</evidence>
<evidence type="ECO:0000313" key="3">
    <source>
        <dbReference type="Proteomes" id="UP000318102"/>
    </source>
</evidence>
<feature type="region of interest" description="Disordered" evidence="1">
    <location>
        <begin position="1"/>
        <end position="58"/>
    </location>
</feature>
<organism evidence="2 3">
    <name type="scientific">Paenibacillus agilis</name>
    <dbReference type="NCBI Taxonomy" id="3020863"/>
    <lineage>
        <taxon>Bacteria</taxon>
        <taxon>Bacillati</taxon>
        <taxon>Bacillota</taxon>
        <taxon>Bacilli</taxon>
        <taxon>Bacillales</taxon>
        <taxon>Paenibacillaceae</taxon>
        <taxon>Paenibacillus</taxon>
    </lineage>
</organism>
<sequence length="58" mass="6460">MTQYDENKQSSLYDQGAQSGKLPVAKAEDVEFSEELADEADRIAAERARQADARAEQQ</sequence>
<name>A0A559J3C3_9BACL</name>
<accession>A0A559J3C3</accession>
<protein>
    <submittedName>
        <fullName evidence="2">YfhD family protein</fullName>
    </submittedName>
</protein>
<gene>
    <name evidence="2" type="ORF">FPZ44_15415</name>
</gene>
<evidence type="ECO:0000313" key="2">
    <source>
        <dbReference type="EMBL" id="TVX94316.1"/>
    </source>
</evidence>
<feature type="compositionally biased region" description="Basic and acidic residues" evidence="1">
    <location>
        <begin position="39"/>
        <end position="58"/>
    </location>
</feature>
<dbReference type="InterPro" id="IPR025435">
    <property type="entry name" value="YfhD-like"/>
</dbReference>
<dbReference type="RefSeq" id="WP_144991423.1">
    <property type="nucleotide sequence ID" value="NZ_VNJK01000001.1"/>
</dbReference>
<dbReference type="AlphaFoldDB" id="A0A559J3C3"/>